<keyword evidence="4 8" id="KW-0028">Amino-acid biosynthesis</keyword>
<dbReference type="UniPathway" id="UPA00034">
    <property type="reaction ID" value="UER00025"/>
</dbReference>
<comment type="subunit">
    <text evidence="8">Homodimer.</text>
</comment>
<dbReference type="PATRIC" id="fig|1423730.4.peg.1632"/>
<dbReference type="GO" id="GO:0008837">
    <property type="term" value="F:diaminopimelate epimerase activity"/>
    <property type="evidence" value="ECO:0007669"/>
    <property type="project" value="UniProtKB-UniRule"/>
</dbReference>
<evidence type="ECO:0000256" key="6">
    <source>
        <dbReference type="ARBA" id="ARBA00023235"/>
    </source>
</evidence>
<feature type="active site" evidence="9">
    <location>
        <position position="78"/>
    </location>
</feature>
<comment type="subcellular location">
    <subcellularLocation>
        <location evidence="8">Cytoplasm</location>
    </subcellularLocation>
</comment>
<evidence type="ECO:0000256" key="5">
    <source>
        <dbReference type="ARBA" id="ARBA00023154"/>
    </source>
</evidence>
<comment type="function">
    <text evidence="8">Catalyzes the stereoinversion of LL-2,6-diaminopimelate (L,L-DAP) to meso-diaminopimelate (meso-DAP), a precursor of L-lysine and an essential component of the bacterial peptidoglycan.</text>
</comment>
<comment type="similarity">
    <text evidence="2 8">Belongs to the diaminopimelate epimerase family.</text>
</comment>
<organism evidence="10 11">
    <name type="scientific">Lacticaseibacillus camelliae DSM 22697 = JCM 13995</name>
    <dbReference type="NCBI Taxonomy" id="1423730"/>
    <lineage>
        <taxon>Bacteria</taxon>
        <taxon>Bacillati</taxon>
        <taxon>Bacillota</taxon>
        <taxon>Bacilli</taxon>
        <taxon>Lactobacillales</taxon>
        <taxon>Lactobacillaceae</taxon>
        <taxon>Lacticaseibacillus</taxon>
    </lineage>
</organism>
<dbReference type="HAMAP" id="MF_00197">
    <property type="entry name" value="DAP_epimerase"/>
    <property type="match status" value="1"/>
</dbReference>
<feature type="binding site" evidence="8">
    <location>
        <position position="69"/>
    </location>
    <ligand>
        <name>substrate</name>
    </ligand>
</feature>
<accession>A0A0R2FFK6</accession>
<dbReference type="PANTHER" id="PTHR31689:SF0">
    <property type="entry name" value="DIAMINOPIMELATE EPIMERASE"/>
    <property type="match status" value="1"/>
</dbReference>
<dbReference type="OrthoDB" id="9805408at2"/>
<dbReference type="NCBIfam" id="TIGR00652">
    <property type="entry name" value="DapF"/>
    <property type="match status" value="1"/>
</dbReference>
<evidence type="ECO:0000256" key="8">
    <source>
        <dbReference type="HAMAP-Rule" id="MF_00197"/>
    </source>
</evidence>
<comment type="caution">
    <text evidence="8">Lacks conserved residue(s) required for the propagation of feature annotation.</text>
</comment>
<name>A0A0R2FFK6_9LACO</name>
<feature type="binding site" evidence="8">
    <location>
        <begin position="221"/>
        <end position="222"/>
    </location>
    <ligand>
        <name>substrate</name>
    </ligand>
</feature>
<feature type="binding site" evidence="8">
    <location>
        <begin position="231"/>
        <end position="232"/>
    </location>
    <ligand>
        <name>substrate</name>
    </ligand>
</feature>
<gene>
    <name evidence="8" type="primary">dapF</name>
    <name evidence="10" type="ORF">FC75_GL001557</name>
</gene>
<reference evidence="10 11" key="1">
    <citation type="journal article" date="2015" name="Genome Announc.">
        <title>Expanding the biotechnology potential of lactobacilli through comparative genomics of 213 strains and associated genera.</title>
        <authorList>
            <person name="Sun Z."/>
            <person name="Harris H.M."/>
            <person name="McCann A."/>
            <person name="Guo C."/>
            <person name="Argimon S."/>
            <person name="Zhang W."/>
            <person name="Yang X."/>
            <person name="Jeffery I.B."/>
            <person name="Cooney J.C."/>
            <person name="Kagawa T.F."/>
            <person name="Liu W."/>
            <person name="Song Y."/>
            <person name="Salvetti E."/>
            <person name="Wrobel A."/>
            <person name="Rasinkangas P."/>
            <person name="Parkhill J."/>
            <person name="Rea M.C."/>
            <person name="O'Sullivan O."/>
            <person name="Ritari J."/>
            <person name="Douillard F.P."/>
            <person name="Paul Ross R."/>
            <person name="Yang R."/>
            <person name="Briner A.E."/>
            <person name="Felis G.E."/>
            <person name="de Vos W.M."/>
            <person name="Barrangou R."/>
            <person name="Klaenhammer T.R."/>
            <person name="Caufield P.W."/>
            <person name="Cui Y."/>
            <person name="Zhang H."/>
            <person name="O'Toole P.W."/>
        </authorList>
    </citation>
    <scope>NUCLEOTIDE SEQUENCE [LARGE SCALE GENOMIC DNA]</scope>
    <source>
        <strain evidence="10 11">DSM 22697</strain>
    </source>
</reference>
<evidence type="ECO:0000256" key="2">
    <source>
        <dbReference type="ARBA" id="ARBA00010219"/>
    </source>
</evidence>
<proteinExistence type="inferred from homology"/>
<evidence type="ECO:0000256" key="7">
    <source>
        <dbReference type="ARBA" id="ARBA00051712"/>
    </source>
</evidence>
<feature type="binding site" evidence="8">
    <location>
        <position position="12"/>
    </location>
    <ligand>
        <name>substrate</name>
    </ligand>
</feature>
<keyword evidence="8" id="KW-0963">Cytoplasm</keyword>
<dbReference type="AlphaFoldDB" id="A0A0R2FFK6"/>
<dbReference type="Proteomes" id="UP000050865">
    <property type="component" value="Unassembled WGS sequence"/>
</dbReference>
<keyword evidence="11" id="KW-1185">Reference proteome</keyword>
<feature type="binding site" evidence="8">
    <location>
        <position position="167"/>
    </location>
    <ligand>
        <name>substrate</name>
    </ligand>
</feature>
<feature type="binding site" evidence="8">
    <location>
        <begin position="79"/>
        <end position="80"/>
    </location>
    <ligand>
        <name>substrate</name>
    </ligand>
</feature>
<dbReference type="EMBL" id="AYZJ01000028">
    <property type="protein sequence ID" value="KRN23357.1"/>
    <property type="molecule type" value="Genomic_DNA"/>
</dbReference>
<feature type="site" description="Could be important to modulate the pK values of the two catalytic cysteine residues" evidence="8">
    <location>
        <position position="169"/>
    </location>
</feature>
<sequence length="331" mass="34980">MAELRRVHGSENTFFLLDQTTLEHQLSRAELVTLTKRLSSRETGLLGGADGMLIVDDAAGAVGRMTVINADGSLAKMCGNGLRTVARYLSEKTGQQQFTVQTEEAALRVRHVADFAAGVPGFSVEISPVSFASSALPFAALGTDKIVDQVLPALDPALRFTAVAVPNPHLIAFVSEAELNGEKIGALGKKLNAPNPYFPEGVNVTFAAIEGAHTLFARTYERGVGFTNACGTGMAATSLAFVLTHPEAAALDQLNTVYNPGGVVQTNVHGSGADYWIELIGNATTTHLIDVPETALHQGRFGGAQIAETGEEAAYQRFVATLPYRDVIAAI</sequence>
<evidence type="ECO:0000313" key="10">
    <source>
        <dbReference type="EMBL" id="KRN23357.1"/>
    </source>
</evidence>
<protein>
    <recommendedName>
        <fullName evidence="3 8">Diaminopimelate epimerase</fullName>
        <shortName evidence="8">DAP epimerase</shortName>
        <ecNumber evidence="3 8">5.1.1.7</ecNumber>
    </recommendedName>
    <alternativeName>
        <fullName evidence="8">PLP-independent amino acid racemase</fullName>
    </alternativeName>
</protein>
<comment type="catalytic activity">
    <reaction evidence="7 8">
        <text>(2S,6S)-2,6-diaminopimelate = meso-2,6-diaminopimelate</text>
        <dbReference type="Rhea" id="RHEA:15393"/>
        <dbReference type="ChEBI" id="CHEBI:57609"/>
        <dbReference type="ChEBI" id="CHEBI:57791"/>
        <dbReference type="EC" id="5.1.1.7"/>
    </reaction>
</comment>
<feature type="site" description="Could be important to modulate the pK values of the two catalytic cysteine residues" evidence="8">
    <location>
        <position position="221"/>
    </location>
</feature>
<evidence type="ECO:0000256" key="1">
    <source>
        <dbReference type="ARBA" id="ARBA00005196"/>
    </source>
</evidence>
<keyword evidence="6 8" id="KW-0413">Isomerase</keyword>
<evidence type="ECO:0000313" key="11">
    <source>
        <dbReference type="Proteomes" id="UP000050865"/>
    </source>
</evidence>
<dbReference type="Pfam" id="PF01678">
    <property type="entry name" value="DAP_epimerase"/>
    <property type="match status" value="2"/>
</dbReference>
<dbReference type="InterPro" id="IPR018510">
    <property type="entry name" value="DAP_epimerase_AS"/>
</dbReference>
<evidence type="ECO:0000256" key="9">
    <source>
        <dbReference type="PROSITE-ProRule" id="PRU10125"/>
    </source>
</evidence>
<dbReference type="PANTHER" id="PTHR31689">
    <property type="entry name" value="DIAMINOPIMELATE EPIMERASE, CHLOROPLASTIC"/>
    <property type="match status" value="1"/>
</dbReference>
<dbReference type="RefSeq" id="WP_054662156.1">
    <property type="nucleotide sequence ID" value="NZ_AYZJ01000028.1"/>
</dbReference>
<dbReference type="SUPFAM" id="SSF54506">
    <property type="entry name" value="Diaminopimelate epimerase-like"/>
    <property type="match status" value="2"/>
</dbReference>
<evidence type="ECO:0000256" key="4">
    <source>
        <dbReference type="ARBA" id="ARBA00022605"/>
    </source>
</evidence>
<dbReference type="PROSITE" id="PS01326">
    <property type="entry name" value="DAP_EPIMERASE"/>
    <property type="match status" value="1"/>
</dbReference>
<comment type="caution">
    <text evidence="10">The sequence shown here is derived from an EMBL/GenBank/DDBJ whole genome shotgun (WGS) entry which is preliminary data.</text>
</comment>
<feature type="active site" description="Proton acceptor" evidence="8">
    <location>
        <position position="230"/>
    </location>
</feature>
<dbReference type="GO" id="GO:0009089">
    <property type="term" value="P:lysine biosynthetic process via diaminopimelate"/>
    <property type="evidence" value="ECO:0007669"/>
    <property type="project" value="UniProtKB-UniRule"/>
</dbReference>
<keyword evidence="5 8" id="KW-0457">Lysine biosynthesis</keyword>
<dbReference type="Gene3D" id="3.10.310.10">
    <property type="entry name" value="Diaminopimelate Epimerase, Chain A, domain 1"/>
    <property type="match status" value="2"/>
</dbReference>
<comment type="pathway">
    <text evidence="1 8">Amino-acid biosynthesis; L-lysine biosynthesis via DAP pathway; DL-2,6-diaminopimelate from LL-2,6-diaminopimelate: step 1/1.</text>
</comment>
<dbReference type="InterPro" id="IPR001653">
    <property type="entry name" value="DAP_epimerase_DapF"/>
</dbReference>
<dbReference type="STRING" id="1423730.FC75_GL001557"/>
<feature type="active site" description="Proton donor" evidence="8">
    <location>
        <position position="78"/>
    </location>
</feature>
<feature type="binding site" evidence="8">
    <location>
        <position position="203"/>
    </location>
    <ligand>
        <name>substrate</name>
    </ligand>
</feature>
<dbReference type="EC" id="5.1.1.7" evidence="3 8"/>
<evidence type="ECO:0000256" key="3">
    <source>
        <dbReference type="ARBA" id="ARBA00013080"/>
    </source>
</evidence>
<dbReference type="GO" id="GO:0005829">
    <property type="term" value="C:cytosol"/>
    <property type="evidence" value="ECO:0007669"/>
    <property type="project" value="TreeGrafter"/>
</dbReference>